<proteinExistence type="predicted"/>
<accession>A0A6J6NMU3</accession>
<reference evidence="1" key="1">
    <citation type="submission" date="2020-05" db="EMBL/GenBank/DDBJ databases">
        <authorList>
            <person name="Chiriac C."/>
            <person name="Salcher M."/>
            <person name="Ghai R."/>
            <person name="Kavagutti S V."/>
        </authorList>
    </citation>
    <scope>NUCLEOTIDE SEQUENCE</scope>
</reference>
<organism evidence="1">
    <name type="scientific">freshwater metagenome</name>
    <dbReference type="NCBI Taxonomy" id="449393"/>
    <lineage>
        <taxon>unclassified sequences</taxon>
        <taxon>metagenomes</taxon>
        <taxon>ecological metagenomes</taxon>
    </lineage>
</organism>
<name>A0A6J6NMU3_9ZZZZ</name>
<dbReference type="AlphaFoldDB" id="A0A6J6NMU3"/>
<evidence type="ECO:0000313" key="1">
    <source>
        <dbReference type="EMBL" id="CAB4686138.1"/>
    </source>
</evidence>
<protein>
    <submittedName>
        <fullName evidence="1">Unannotated protein</fullName>
    </submittedName>
</protein>
<gene>
    <name evidence="1" type="ORF">UFOPK2295_01677</name>
</gene>
<sequence length="88" mass="9536">MGFCVHHEILYESPAVNPRIAKVPFELEQPDEIHCIVSDFWAEKHTFDSGRDAPLVTVPLIDGALATAMSPKLISEVAAKAVIPSGPL</sequence>
<dbReference type="EMBL" id="CAEZWV010000056">
    <property type="protein sequence ID" value="CAB4686138.1"/>
    <property type="molecule type" value="Genomic_DNA"/>
</dbReference>